<evidence type="ECO:0000256" key="1">
    <source>
        <dbReference type="SAM" id="MobiDB-lite"/>
    </source>
</evidence>
<feature type="region of interest" description="Disordered" evidence="1">
    <location>
        <begin position="104"/>
        <end position="152"/>
    </location>
</feature>
<protein>
    <submittedName>
        <fullName evidence="3">Bromo domain-containing protein</fullName>
    </submittedName>
</protein>
<dbReference type="AlphaFoldDB" id="A0A1I7YIH5"/>
<proteinExistence type="predicted"/>
<evidence type="ECO:0000313" key="2">
    <source>
        <dbReference type="Proteomes" id="UP000095287"/>
    </source>
</evidence>
<reference evidence="3" key="1">
    <citation type="submission" date="2016-11" db="UniProtKB">
        <authorList>
            <consortium name="WormBaseParasite"/>
        </authorList>
    </citation>
    <scope>IDENTIFICATION</scope>
</reference>
<accession>A0A1I7YIH5</accession>
<sequence length="152" mass="17434">HAHFPYLGEVNKVKYNLKESVEKSLRGVLCSTSTFFAIYENPMQSESSTSSQSVQKWTVRPDKKKDLDGLLESCCNGGEYHNPLLRSMEMDDLVDLKLLLDGNWGPVAPDESRLPRSKEEVEEMKREEMEKNRKTVGSKSKRAKKRHYEPVA</sequence>
<organism evidence="2 3">
    <name type="scientific">Steinernema glaseri</name>
    <dbReference type="NCBI Taxonomy" id="37863"/>
    <lineage>
        <taxon>Eukaryota</taxon>
        <taxon>Metazoa</taxon>
        <taxon>Ecdysozoa</taxon>
        <taxon>Nematoda</taxon>
        <taxon>Chromadorea</taxon>
        <taxon>Rhabditida</taxon>
        <taxon>Tylenchina</taxon>
        <taxon>Panagrolaimomorpha</taxon>
        <taxon>Strongyloidoidea</taxon>
        <taxon>Steinernematidae</taxon>
        <taxon>Steinernema</taxon>
    </lineage>
</organism>
<keyword evidence="2" id="KW-1185">Reference proteome</keyword>
<name>A0A1I7YIH5_9BILA</name>
<feature type="compositionally biased region" description="Basic and acidic residues" evidence="1">
    <location>
        <begin position="110"/>
        <end position="133"/>
    </location>
</feature>
<evidence type="ECO:0000313" key="3">
    <source>
        <dbReference type="WBParaSite" id="L893_g16645.t1"/>
    </source>
</evidence>
<feature type="compositionally biased region" description="Basic residues" evidence="1">
    <location>
        <begin position="134"/>
        <end position="152"/>
    </location>
</feature>
<dbReference type="Proteomes" id="UP000095287">
    <property type="component" value="Unplaced"/>
</dbReference>
<dbReference type="WBParaSite" id="L893_g16645.t1">
    <property type="protein sequence ID" value="L893_g16645.t1"/>
    <property type="gene ID" value="L893_g16645"/>
</dbReference>